<dbReference type="SUPFAM" id="SSF100895">
    <property type="entry name" value="Kazal-type serine protease inhibitors"/>
    <property type="match status" value="2"/>
</dbReference>
<feature type="domain" description="Kazal-like" evidence="2">
    <location>
        <begin position="88"/>
        <end position="139"/>
    </location>
</feature>
<proteinExistence type="predicted"/>
<name>A0A250X649_9CHLO</name>
<dbReference type="Proteomes" id="UP000232323">
    <property type="component" value="Unassembled WGS sequence"/>
</dbReference>
<keyword evidence="1" id="KW-0472">Membrane</keyword>
<dbReference type="PANTHER" id="PTHR21131">
    <property type="entry name" value="SERINE-TYPE ENDOPEPTIDASE INHIBITOR"/>
    <property type="match status" value="1"/>
</dbReference>
<reference evidence="3 4" key="1">
    <citation type="submission" date="2017-08" db="EMBL/GenBank/DDBJ databases">
        <title>Acidophilic green algal genome provides insights into adaptation to an acidic environment.</title>
        <authorList>
            <person name="Hirooka S."/>
            <person name="Hirose Y."/>
            <person name="Kanesaki Y."/>
            <person name="Higuchi S."/>
            <person name="Fujiwara T."/>
            <person name="Onuma R."/>
            <person name="Era A."/>
            <person name="Ohbayashi R."/>
            <person name="Uzuka A."/>
            <person name="Nozaki H."/>
            <person name="Yoshikawa H."/>
            <person name="Miyagishima S.Y."/>
        </authorList>
    </citation>
    <scope>NUCLEOTIDE SEQUENCE [LARGE SCALE GENOMIC DNA]</scope>
    <source>
        <strain evidence="3 4">NIES-2499</strain>
    </source>
</reference>
<dbReference type="PROSITE" id="PS00282">
    <property type="entry name" value="KAZAL_1"/>
    <property type="match status" value="1"/>
</dbReference>
<keyword evidence="4" id="KW-1185">Reference proteome</keyword>
<dbReference type="InterPro" id="IPR053265">
    <property type="entry name" value="Serpin"/>
</dbReference>
<dbReference type="InterPro" id="IPR002350">
    <property type="entry name" value="Kazal_dom"/>
</dbReference>
<dbReference type="EMBL" id="BEGY01000031">
    <property type="protein sequence ID" value="GAX78250.1"/>
    <property type="molecule type" value="Genomic_DNA"/>
</dbReference>
<feature type="transmembrane region" description="Helical" evidence="1">
    <location>
        <begin position="18"/>
        <end position="37"/>
    </location>
</feature>
<organism evidence="3 4">
    <name type="scientific">Chlamydomonas eustigma</name>
    <dbReference type="NCBI Taxonomy" id="1157962"/>
    <lineage>
        <taxon>Eukaryota</taxon>
        <taxon>Viridiplantae</taxon>
        <taxon>Chlorophyta</taxon>
        <taxon>core chlorophytes</taxon>
        <taxon>Chlorophyceae</taxon>
        <taxon>CS clade</taxon>
        <taxon>Chlamydomonadales</taxon>
        <taxon>Chlamydomonadaceae</taxon>
        <taxon>Chlamydomonas</taxon>
    </lineage>
</organism>
<evidence type="ECO:0000256" key="1">
    <source>
        <dbReference type="SAM" id="Phobius"/>
    </source>
</evidence>
<keyword evidence="1" id="KW-0812">Transmembrane</keyword>
<dbReference type="Pfam" id="PF07648">
    <property type="entry name" value="Kazal_2"/>
    <property type="match status" value="2"/>
</dbReference>
<dbReference type="AlphaFoldDB" id="A0A250X649"/>
<dbReference type="PANTHER" id="PTHR21131:SF0">
    <property type="entry name" value="GEO10195P1-RELATED"/>
    <property type="match status" value="1"/>
</dbReference>
<dbReference type="PROSITE" id="PS51465">
    <property type="entry name" value="KAZAL_2"/>
    <property type="match status" value="1"/>
</dbReference>
<dbReference type="InterPro" id="IPR036058">
    <property type="entry name" value="Kazal_dom_sf"/>
</dbReference>
<dbReference type="OrthoDB" id="542940at2759"/>
<comment type="caution">
    <text evidence="3">The sequence shown here is derived from an EMBL/GenBank/DDBJ whole genome shotgun (WGS) entry which is preliminary data.</text>
</comment>
<accession>A0A250X649</accession>
<evidence type="ECO:0000313" key="3">
    <source>
        <dbReference type="EMBL" id="GAX78250.1"/>
    </source>
</evidence>
<evidence type="ECO:0000313" key="4">
    <source>
        <dbReference type="Proteomes" id="UP000232323"/>
    </source>
</evidence>
<protein>
    <recommendedName>
        <fullName evidence="2">Kazal-like domain-containing protein</fullName>
    </recommendedName>
</protein>
<dbReference type="STRING" id="1157962.A0A250X649"/>
<gene>
    <name evidence="3" type="ORF">CEUSTIGMA_g5692.t1</name>
</gene>
<dbReference type="SMART" id="SM00280">
    <property type="entry name" value="KAZAL"/>
    <property type="match status" value="2"/>
</dbReference>
<dbReference type="Gene3D" id="3.30.60.30">
    <property type="match status" value="2"/>
</dbReference>
<sequence length="154" mass="16352">MAKYHHEEPRPFFDRCRAVAVASVIVAVIVVLIFVSISSSSGSKSFYPITGITAGMGACVCADVYAPVCANSDTFPNACEAKCLGLEIQYEGECELPSHCLNCSESYAPVCGSDKITYLNTCVAECSRVSVVRQGVCSTTLVIKPRPARANSLG</sequence>
<dbReference type="GO" id="GO:0005615">
    <property type="term" value="C:extracellular space"/>
    <property type="evidence" value="ECO:0007669"/>
    <property type="project" value="TreeGrafter"/>
</dbReference>
<keyword evidence="1" id="KW-1133">Transmembrane helix</keyword>
<evidence type="ECO:0000259" key="2">
    <source>
        <dbReference type="PROSITE" id="PS51465"/>
    </source>
</evidence>